<dbReference type="GO" id="GO:0005634">
    <property type="term" value="C:nucleus"/>
    <property type="evidence" value="ECO:0007669"/>
    <property type="project" value="TreeGrafter"/>
</dbReference>
<evidence type="ECO:0000256" key="4">
    <source>
        <dbReference type="PROSITE-ProRule" id="PRU00221"/>
    </source>
</evidence>
<dbReference type="InterPro" id="IPR019775">
    <property type="entry name" value="WD40_repeat_CS"/>
</dbReference>
<evidence type="ECO:0008006" key="8">
    <source>
        <dbReference type="Google" id="ProtNLM"/>
    </source>
</evidence>
<evidence type="ECO:0000256" key="5">
    <source>
        <dbReference type="SAM" id="Coils"/>
    </source>
</evidence>
<comment type="caution">
    <text evidence="6">The sequence shown here is derived from an EMBL/GenBank/DDBJ whole genome shotgun (WGS) entry which is preliminary data.</text>
</comment>
<proteinExistence type="predicted"/>
<keyword evidence="7" id="KW-1185">Reference proteome</keyword>
<dbReference type="InterPro" id="IPR044285">
    <property type="entry name" value="PWP1"/>
</dbReference>
<dbReference type="PANTHER" id="PTHR14091">
    <property type="entry name" value="PERIODIC TRYPTOPHAN PROTEIN 1"/>
    <property type="match status" value="1"/>
</dbReference>
<keyword evidence="2 4" id="KW-0853">WD repeat</keyword>
<dbReference type="PROSITE" id="PS50082">
    <property type="entry name" value="WD_REPEATS_2"/>
    <property type="match status" value="2"/>
</dbReference>
<name>A0AAV8V6Z3_9CUCU</name>
<evidence type="ECO:0000313" key="6">
    <source>
        <dbReference type="EMBL" id="KAJ8909848.1"/>
    </source>
</evidence>
<evidence type="ECO:0000313" key="7">
    <source>
        <dbReference type="Proteomes" id="UP001159042"/>
    </source>
</evidence>
<dbReference type="InterPro" id="IPR015943">
    <property type="entry name" value="WD40/YVTN_repeat-like_dom_sf"/>
</dbReference>
<keyword evidence="3" id="KW-0677">Repeat</keyword>
<keyword evidence="1" id="KW-0597">Phosphoprotein</keyword>
<dbReference type="InterPro" id="IPR001680">
    <property type="entry name" value="WD40_rpt"/>
</dbReference>
<protein>
    <recommendedName>
        <fullName evidence="8">Periodic tryptophan protein 1 homolog</fullName>
    </recommendedName>
</protein>
<keyword evidence="5" id="KW-0175">Coiled coil</keyword>
<feature type="repeat" description="WD" evidence="4">
    <location>
        <begin position="215"/>
        <end position="257"/>
    </location>
</feature>
<dbReference type="EMBL" id="JANEYG010000396">
    <property type="protein sequence ID" value="KAJ8909848.1"/>
    <property type="molecule type" value="Genomic_DNA"/>
</dbReference>
<reference evidence="6 7" key="1">
    <citation type="journal article" date="2023" name="Insect Mol. Biol.">
        <title>Genome sequencing provides insights into the evolution of gene families encoding plant cell wall-degrading enzymes in longhorned beetles.</title>
        <authorList>
            <person name="Shin N.R."/>
            <person name="Okamura Y."/>
            <person name="Kirsch R."/>
            <person name="Pauchet Y."/>
        </authorList>
    </citation>
    <scope>NUCLEOTIDE SEQUENCE [LARGE SCALE GENOMIC DNA]</scope>
    <source>
        <strain evidence="6">EAD_L_NR</strain>
    </source>
</reference>
<dbReference type="PANTHER" id="PTHR14091:SF0">
    <property type="entry name" value="PERIODIC TRYPTOPHAN PROTEIN 1 HOMOLOG"/>
    <property type="match status" value="1"/>
</dbReference>
<evidence type="ECO:0000256" key="3">
    <source>
        <dbReference type="ARBA" id="ARBA00022737"/>
    </source>
</evidence>
<evidence type="ECO:0000256" key="1">
    <source>
        <dbReference type="ARBA" id="ARBA00022553"/>
    </source>
</evidence>
<feature type="repeat" description="WD" evidence="4">
    <location>
        <begin position="342"/>
        <end position="375"/>
    </location>
</feature>
<dbReference type="InterPro" id="IPR036322">
    <property type="entry name" value="WD40_repeat_dom_sf"/>
</dbReference>
<dbReference type="GO" id="GO:0006364">
    <property type="term" value="P:rRNA processing"/>
    <property type="evidence" value="ECO:0007669"/>
    <property type="project" value="InterPro"/>
</dbReference>
<dbReference type="PROSITE" id="PS00678">
    <property type="entry name" value="WD_REPEATS_1"/>
    <property type="match status" value="1"/>
</dbReference>
<gene>
    <name evidence="6" type="ORF">NQ315_013334</name>
</gene>
<organism evidence="6 7">
    <name type="scientific">Exocentrus adspersus</name>
    <dbReference type="NCBI Taxonomy" id="1586481"/>
    <lineage>
        <taxon>Eukaryota</taxon>
        <taxon>Metazoa</taxon>
        <taxon>Ecdysozoa</taxon>
        <taxon>Arthropoda</taxon>
        <taxon>Hexapoda</taxon>
        <taxon>Insecta</taxon>
        <taxon>Pterygota</taxon>
        <taxon>Neoptera</taxon>
        <taxon>Endopterygota</taxon>
        <taxon>Coleoptera</taxon>
        <taxon>Polyphaga</taxon>
        <taxon>Cucujiformia</taxon>
        <taxon>Chrysomeloidea</taxon>
        <taxon>Cerambycidae</taxon>
        <taxon>Lamiinae</taxon>
        <taxon>Acanthocinini</taxon>
        <taxon>Exocentrus</taxon>
    </lineage>
</organism>
<accession>A0AAV8V6Z3</accession>
<dbReference type="PROSITE" id="PS50294">
    <property type="entry name" value="WD_REPEATS_REGION"/>
    <property type="match status" value="2"/>
</dbReference>
<dbReference type="SMART" id="SM00320">
    <property type="entry name" value="WD40"/>
    <property type="match status" value="6"/>
</dbReference>
<dbReference type="Gene3D" id="2.130.10.10">
    <property type="entry name" value="YVTN repeat-like/Quinoprotein amine dehydrogenase"/>
    <property type="match status" value="1"/>
</dbReference>
<sequence>MEENSEINVNFVSCIRWVKRGVATTNPTKVQLSKEELVQIIKDTKEKLNITQNRNEDATMENEASGGDVYNFENYDNDDEATTAATLGISSLAELPTEAEDNFSESDDSEKEDDIIKPTDNLILVGHVEGDASILEVYVYNEIEESLYVHHDFILPSFPLCLEWLNYEPSMPAGNYCAVGSMSPIIEVWDVDLMNAVEPSFTLGKAASRKKNRAHVGHTDAVLALAWNKIYDHVMASGSVDQSILLWDMEKKSPNTTINAFQEKVQCLEWHRLEAQTLLAGGCDNTARVFDCRTPEAFQTWQLDGEAERTIWHPLQPFMFLVGTNKGSVQCFDCRKGQLWALEAHSKEVTGLAMSGQCPGLLVTASPDESVKTWDFVEETLPKLVHEKEFNMGNIHCLELCPDSPFVITLGGDKKSNNFTVFDLQNIDVVKHTFGQRELIQLVTEPNNEQSNSESTNS</sequence>
<evidence type="ECO:0000256" key="2">
    <source>
        <dbReference type="ARBA" id="ARBA00022574"/>
    </source>
</evidence>
<dbReference type="Proteomes" id="UP001159042">
    <property type="component" value="Unassembled WGS sequence"/>
</dbReference>
<feature type="coiled-coil region" evidence="5">
    <location>
        <begin position="34"/>
        <end position="61"/>
    </location>
</feature>
<dbReference type="AlphaFoldDB" id="A0AAV8V6Z3"/>
<dbReference type="Pfam" id="PF00400">
    <property type="entry name" value="WD40"/>
    <property type="match status" value="2"/>
</dbReference>
<dbReference type="SUPFAM" id="SSF50978">
    <property type="entry name" value="WD40 repeat-like"/>
    <property type="match status" value="1"/>
</dbReference>